<protein>
    <recommendedName>
        <fullName evidence="5">ethanolamine kinase</fullName>
        <ecNumber evidence="5">2.7.1.82</ecNumber>
    </recommendedName>
</protein>
<reference evidence="7 8" key="1">
    <citation type="journal article" date="2019" name="Philos. Trans. R. Soc. Lond., B, Biol. Sci.">
        <title>Ant behaviour and brain gene expression of defending hosts depend on the ecological success of the intruding social parasite.</title>
        <authorList>
            <person name="Kaur R."/>
            <person name="Stoldt M."/>
            <person name="Jongepier E."/>
            <person name="Feldmeyer B."/>
            <person name="Menzel F."/>
            <person name="Bornberg-Bauer E."/>
            <person name="Foitzik S."/>
        </authorList>
    </citation>
    <scope>NUCLEOTIDE SEQUENCE [LARGE SCALE GENOMIC DNA]</scope>
    <source>
        <tissue evidence="7">Whole body</tissue>
    </source>
</reference>
<dbReference type="Gene3D" id="3.90.1200.10">
    <property type="match status" value="1"/>
</dbReference>
<comment type="pathway">
    <text evidence="3">Phospholipid metabolism; phosphatidylethanolamine biosynthesis; phosphatidylethanolamine from ethanolamine: step 1/3.</text>
</comment>
<dbReference type="InterPro" id="IPR026682">
    <property type="entry name" value="AKT1S1"/>
</dbReference>
<dbReference type="Gene3D" id="3.30.200.20">
    <property type="entry name" value="Phosphorylase Kinase, domain 1"/>
    <property type="match status" value="1"/>
</dbReference>
<gene>
    <name evidence="7" type="ORF">DBV15_02259</name>
</gene>
<dbReference type="GO" id="GO:0048011">
    <property type="term" value="P:neurotrophin TRK receptor signaling pathway"/>
    <property type="evidence" value="ECO:0007669"/>
    <property type="project" value="InterPro"/>
</dbReference>
<keyword evidence="1" id="KW-0594">Phospholipid biosynthesis</keyword>
<organism evidence="7 8">
    <name type="scientific">Temnothorax longispinosus</name>
    <dbReference type="NCBI Taxonomy" id="300112"/>
    <lineage>
        <taxon>Eukaryota</taxon>
        <taxon>Metazoa</taxon>
        <taxon>Ecdysozoa</taxon>
        <taxon>Arthropoda</taxon>
        <taxon>Hexapoda</taxon>
        <taxon>Insecta</taxon>
        <taxon>Pterygota</taxon>
        <taxon>Neoptera</taxon>
        <taxon>Endopterygota</taxon>
        <taxon>Hymenoptera</taxon>
        <taxon>Apocrita</taxon>
        <taxon>Aculeata</taxon>
        <taxon>Formicoidea</taxon>
        <taxon>Formicidae</taxon>
        <taxon>Myrmicinae</taxon>
        <taxon>Temnothorax</taxon>
    </lineage>
</organism>
<evidence type="ECO:0000256" key="5">
    <source>
        <dbReference type="ARBA" id="ARBA00038874"/>
    </source>
</evidence>
<evidence type="ECO:0000256" key="6">
    <source>
        <dbReference type="SAM" id="MobiDB-lite"/>
    </source>
</evidence>
<sequence length="657" mass="75069">MNICEEHLDITINENEIIVGAKDIIKKIRPSWPLQQLHFKIFTDGRTNKLVGVWYSGHYTDMVLIRIYGNNSALLIDRKSEINNIRILNKAGYTHCIYATFNNGFAYEFLEGETLTTETVRNPKVYPLIAKRMAEMHTLKFENESVSKEAFIWEKTKKFMQIMPKRFSDSLKQAKFEMLIPSHAILEEEYQILKSTLSKVNSPVVFAHNDLLLGNILYNPKRESVVFIDYEYTAFNHQAFDIVNHFTEFAGFDEPDYSLYPDENFQRMWLKEYLQVYNATTTVSERENLASVPELETITKEQPGLMEIRNVGSWIIHRCYNCSMYTHAVHREYGAALVLINNNILLSPEEINKLKSNPDYSPVFRIVINHSLEDLDDYLQQPTKFSVSQLPNTVQVALDGLQRQLEEAVQRQTMAIEDKIRAFTAEQYQLLEQFRERAHNEHRLLSKIACRGEETSRITNNIETPPTTPDGFKGSLTTSTANTVNPKSNIIFNDTKVSSGPNVKHETTTRHSSKSTINNESSRKKDPLYICTKESASFDTEALFPFEGMEETDAASQQLLWSSEEGSDTDDSSQNEGIHMPRGQRDGHSTLAKSLPVTVPIFPSIGHRAVQNQDDDQLPTDPLDPHNIRASIKALAKSVHGDTVFGDLPRPRFSTQI</sequence>
<dbReference type="STRING" id="300112.A0A4S2KNY0"/>
<dbReference type="InterPro" id="IPR011009">
    <property type="entry name" value="Kinase-like_dom_sf"/>
</dbReference>
<keyword evidence="8" id="KW-1185">Reference proteome</keyword>
<evidence type="ECO:0000256" key="1">
    <source>
        <dbReference type="ARBA" id="ARBA00023209"/>
    </source>
</evidence>
<dbReference type="EC" id="2.7.1.82" evidence="5"/>
<keyword evidence="1" id="KW-0444">Lipid biosynthesis</keyword>
<name>A0A4S2KNY0_9HYME</name>
<feature type="region of interest" description="Disordered" evidence="6">
    <location>
        <begin position="563"/>
        <end position="590"/>
    </location>
</feature>
<dbReference type="Proteomes" id="UP000310200">
    <property type="component" value="Unassembled WGS sequence"/>
</dbReference>
<keyword evidence="2" id="KW-1208">Phospholipid metabolism</keyword>
<dbReference type="GO" id="GO:0006646">
    <property type="term" value="P:phosphatidylethanolamine biosynthetic process"/>
    <property type="evidence" value="ECO:0007669"/>
    <property type="project" value="TreeGrafter"/>
</dbReference>
<evidence type="ECO:0000256" key="3">
    <source>
        <dbReference type="ARBA" id="ARBA00037883"/>
    </source>
</evidence>
<dbReference type="Pfam" id="PF15798">
    <property type="entry name" value="PRAS"/>
    <property type="match status" value="1"/>
</dbReference>
<accession>A0A4S2KNY0</accession>
<dbReference type="EMBL" id="QBLH01001647">
    <property type="protein sequence ID" value="TGZ51501.1"/>
    <property type="molecule type" value="Genomic_DNA"/>
</dbReference>
<evidence type="ECO:0000256" key="2">
    <source>
        <dbReference type="ARBA" id="ARBA00023264"/>
    </source>
</evidence>
<evidence type="ECO:0000313" key="7">
    <source>
        <dbReference type="EMBL" id="TGZ51501.1"/>
    </source>
</evidence>
<keyword evidence="1" id="KW-0443">Lipid metabolism</keyword>
<dbReference type="CDD" id="cd05157">
    <property type="entry name" value="ETNK_euk"/>
    <property type="match status" value="1"/>
</dbReference>
<dbReference type="SUPFAM" id="SSF56112">
    <property type="entry name" value="Protein kinase-like (PK-like)"/>
    <property type="match status" value="1"/>
</dbReference>
<dbReference type="AlphaFoldDB" id="A0A4S2KNY0"/>
<evidence type="ECO:0000313" key="8">
    <source>
        <dbReference type="Proteomes" id="UP000310200"/>
    </source>
</evidence>
<proteinExistence type="inferred from homology"/>
<dbReference type="GO" id="GO:0004305">
    <property type="term" value="F:ethanolamine kinase activity"/>
    <property type="evidence" value="ECO:0007669"/>
    <property type="project" value="UniProtKB-EC"/>
</dbReference>
<comment type="similarity">
    <text evidence="4">Belongs to the choline/ethanolamine kinase family.</text>
</comment>
<dbReference type="PANTHER" id="PTHR22603:SF66">
    <property type="entry name" value="ETHANOLAMINE KINASE"/>
    <property type="match status" value="1"/>
</dbReference>
<feature type="region of interest" description="Disordered" evidence="6">
    <location>
        <begin position="491"/>
        <end position="524"/>
    </location>
</feature>
<feature type="compositionally biased region" description="Polar residues" evidence="6">
    <location>
        <begin position="491"/>
        <end position="501"/>
    </location>
</feature>
<dbReference type="Pfam" id="PF01633">
    <property type="entry name" value="Choline_kinase"/>
    <property type="match status" value="1"/>
</dbReference>
<dbReference type="GO" id="GO:0032007">
    <property type="term" value="P:negative regulation of TOR signaling"/>
    <property type="evidence" value="ECO:0007669"/>
    <property type="project" value="InterPro"/>
</dbReference>
<dbReference type="GO" id="GO:0005737">
    <property type="term" value="C:cytoplasm"/>
    <property type="evidence" value="ECO:0007669"/>
    <property type="project" value="TreeGrafter"/>
</dbReference>
<evidence type="ECO:0000256" key="4">
    <source>
        <dbReference type="ARBA" id="ARBA00038211"/>
    </source>
</evidence>
<dbReference type="PANTHER" id="PTHR22603">
    <property type="entry name" value="CHOLINE/ETHANOALAMINE KINASE"/>
    <property type="match status" value="1"/>
</dbReference>
<comment type="caution">
    <text evidence="7">The sequence shown here is derived from an EMBL/GenBank/DDBJ whole genome shotgun (WGS) entry which is preliminary data.</text>
</comment>